<feature type="transmembrane region" description="Helical" evidence="1">
    <location>
        <begin position="39"/>
        <end position="60"/>
    </location>
</feature>
<feature type="transmembrane region" description="Helical" evidence="1">
    <location>
        <begin position="81"/>
        <end position="103"/>
    </location>
</feature>
<keyword evidence="1" id="KW-0812">Transmembrane</keyword>
<evidence type="ECO:0000313" key="3">
    <source>
        <dbReference type="EMBL" id="MDH1336385.1"/>
    </source>
</evidence>
<dbReference type="AlphaFoldDB" id="A0AA42Q3E1"/>
<accession>A0AA42Q3E1</accession>
<proteinExistence type="predicted"/>
<keyword evidence="1" id="KW-1133">Transmembrane helix</keyword>
<gene>
    <name evidence="3" type="ORF">N5D63_19750</name>
</gene>
<dbReference type="Pfam" id="PF05232">
    <property type="entry name" value="BTP"/>
    <property type="match status" value="2"/>
</dbReference>
<evidence type="ECO:0000256" key="1">
    <source>
        <dbReference type="SAM" id="Phobius"/>
    </source>
</evidence>
<dbReference type="NCBIfam" id="NF033664">
    <property type="entry name" value="PACE_transport"/>
    <property type="match status" value="1"/>
</dbReference>
<dbReference type="RefSeq" id="WP_197565153.1">
    <property type="nucleotide sequence ID" value="NZ_ADVQ01000036.1"/>
</dbReference>
<dbReference type="EMBL" id="JAOCEK010000020">
    <property type="protein sequence ID" value="MDH1336385.1"/>
    <property type="molecule type" value="Genomic_DNA"/>
</dbReference>
<evidence type="ECO:0000313" key="4">
    <source>
        <dbReference type="Proteomes" id="UP001161065"/>
    </source>
</evidence>
<dbReference type="Proteomes" id="UP001161065">
    <property type="component" value="Unassembled WGS sequence"/>
</dbReference>
<dbReference type="GeneID" id="69558875"/>
<dbReference type="InterPro" id="IPR058208">
    <property type="entry name" value="PACE"/>
</dbReference>
<keyword evidence="1" id="KW-0472">Membrane</keyword>
<organism evidence="3 4">
    <name type="scientific">Comamonas thiooxydans</name>
    <dbReference type="NCBI Taxonomy" id="363952"/>
    <lineage>
        <taxon>Bacteria</taxon>
        <taxon>Pseudomonadati</taxon>
        <taxon>Pseudomonadota</taxon>
        <taxon>Betaproteobacteria</taxon>
        <taxon>Burkholderiales</taxon>
        <taxon>Comamonadaceae</taxon>
        <taxon>Comamonas</taxon>
    </lineage>
</organism>
<feature type="domain" description="Chlorhexidine efflux transporter" evidence="2">
    <location>
        <begin position="75"/>
        <end position="137"/>
    </location>
</feature>
<feature type="domain" description="Chlorhexidine efflux transporter" evidence="2">
    <location>
        <begin position="5"/>
        <end position="67"/>
    </location>
</feature>
<feature type="transmembrane region" description="Helical" evidence="1">
    <location>
        <begin position="115"/>
        <end position="132"/>
    </location>
</feature>
<comment type="caution">
    <text evidence="3">The sequence shown here is derived from an EMBL/GenBank/DDBJ whole genome shotgun (WGS) entry which is preliminary data.</text>
</comment>
<name>A0AA42Q3E1_9BURK</name>
<evidence type="ECO:0000259" key="2">
    <source>
        <dbReference type="Pfam" id="PF05232"/>
    </source>
</evidence>
<feature type="transmembrane region" description="Helical" evidence="1">
    <location>
        <begin position="12"/>
        <end position="33"/>
    </location>
</feature>
<reference evidence="3" key="1">
    <citation type="submission" date="2022-09" db="EMBL/GenBank/DDBJ databases">
        <title>Intensive care unit water sources are persistently colonized with multi-drug resistant bacteria and are the site of extensive horizontal gene transfer of antibiotic resistance genes.</title>
        <authorList>
            <person name="Diorio-Toth L."/>
        </authorList>
    </citation>
    <scope>NUCLEOTIDE SEQUENCE</scope>
    <source>
        <strain evidence="3">GD03832</strain>
    </source>
</reference>
<sequence>MMKTRSLSDRVRHALMFEAIGLMIIIPASAALFNKPMTHMGVVGIGSATIATVWNFTFNIGFDRCMREMYGHIRKSFKARLLHTVLFEAGLLLILLPLIAWYLNMTLLDTLVLDLAIVVFYLVYNFVFNVAYDRFFPVRANSRPQVVSNLGEAS</sequence>
<dbReference type="InterPro" id="IPR007896">
    <property type="entry name" value="BTP_bacteria"/>
</dbReference>
<protein>
    <submittedName>
        <fullName evidence="3">PACE efflux transporter</fullName>
    </submittedName>
</protein>